<comment type="caution">
    <text evidence="7">The sequence shown here is derived from an EMBL/GenBank/DDBJ whole genome shotgun (WGS) entry which is preliminary data.</text>
</comment>
<dbReference type="GO" id="GO:0008610">
    <property type="term" value="P:lipid biosynthetic process"/>
    <property type="evidence" value="ECO:0007669"/>
    <property type="project" value="InterPro"/>
</dbReference>
<reference evidence="7 8" key="1">
    <citation type="submission" date="2019-07" db="EMBL/GenBank/DDBJ databases">
        <title>Whole genome shotgun sequence of Segetibacter aerophilus NBRC 106135.</title>
        <authorList>
            <person name="Hosoyama A."/>
            <person name="Uohara A."/>
            <person name="Ohji S."/>
            <person name="Ichikawa N."/>
        </authorList>
    </citation>
    <scope>NUCLEOTIDE SEQUENCE [LARGE SCALE GENOMIC DNA]</scope>
    <source>
        <strain evidence="7 8">NBRC 106135</strain>
    </source>
</reference>
<dbReference type="Gene3D" id="3.40.50.150">
    <property type="entry name" value="Vaccinia Virus protein VP39"/>
    <property type="match status" value="1"/>
</dbReference>
<dbReference type="RefSeq" id="WP_147202086.1">
    <property type="nucleotide sequence ID" value="NZ_BJYT01000001.1"/>
</dbReference>
<feature type="domain" description="DUF7884" evidence="6">
    <location>
        <begin position="42"/>
        <end position="96"/>
    </location>
</feature>
<evidence type="ECO:0000256" key="3">
    <source>
        <dbReference type="ARBA" id="ARBA00022679"/>
    </source>
</evidence>
<dbReference type="Pfam" id="PF02353">
    <property type="entry name" value="CMAS"/>
    <property type="match status" value="1"/>
</dbReference>
<dbReference type="Pfam" id="PF25371">
    <property type="entry name" value="DUF7884"/>
    <property type="match status" value="1"/>
</dbReference>
<evidence type="ECO:0000256" key="5">
    <source>
        <dbReference type="ARBA" id="ARBA00023098"/>
    </source>
</evidence>
<dbReference type="Proteomes" id="UP000321513">
    <property type="component" value="Unassembled WGS sequence"/>
</dbReference>
<protein>
    <submittedName>
        <fullName evidence="7">Cyclopropane-fatty-acyl-phospholipid synthase</fullName>
    </submittedName>
</protein>
<evidence type="ECO:0000259" key="6">
    <source>
        <dbReference type="Pfam" id="PF25371"/>
    </source>
</evidence>
<dbReference type="InterPro" id="IPR029063">
    <property type="entry name" value="SAM-dependent_MTases_sf"/>
</dbReference>
<gene>
    <name evidence="7" type="primary">cfa1</name>
    <name evidence="7" type="ORF">SAE01_05950</name>
</gene>
<accession>A0A512B853</accession>
<evidence type="ECO:0000256" key="1">
    <source>
        <dbReference type="ARBA" id="ARBA00010815"/>
    </source>
</evidence>
<dbReference type="OrthoDB" id="9782855at2"/>
<evidence type="ECO:0000256" key="2">
    <source>
        <dbReference type="ARBA" id="ARBA00022603"/>
    </source>
</evidence>
<name>A0A512B853_9BACT</name>
<dbReference type="PANTHER" id="PTHR43667:SF1">
    <property type="entry name" value="CYCLOPROPANE-FATTY-ACYL-PHOSPHOLIPID SYNTHASE"/>
    <property type="match status" value="1"/>
</dbReference>
<proteinExistence type="inferred from homology"/>
<evidence type="ECO:0000256" key="4">
    <source>
        <dbReference type="ARBA" id="ARBA00022691"/>
    </source>
</evidence>
<dbReference type="InterPro" id="IPR003333">
    <property type="entry name" value="CMAS"/>
</dbReference>
<evidence type="ECO:0000313" key="7">
    <source>
        <dbReference type="EMBL" id="GEO08099.1"/>
    </source>
</evidence>
<dbReference type="AlphaFoldDB" id="A0A512B853"/>
<keyword evidence="4" id="KW-0949">S-adenosyl-L-methionine</keyword>
<sequence length="390" mass="44680">MLTANGTDKMPKKFSRLVSLVEKQYQSITPGTGNIPFGLRMNGSLHTFGDKAPAFTIKLNDEQAVAALSTLDQNTIAEAYLEGKIDLEGDIMRVLALRELFNDKRGMQFLWRFVQPMLFGQVKSDKKWISNHYDTEEDFFLLFLDKRHRAYSQAVFLKDEEQLEDAVTRKLDFALEAVNAKPGDRILDIGSGWGAFVEYAGKKGIKVTSLTISKRSKVYVQKIIDQHNLPCEVLLEHFLEHNPGEQYDAIVNCGVTEHLPDYASSLKHYQKLLKPGGRLYLDASADRVKHGQGTFMSKYVFEGNASLLCLHEYLCEVAKSNFEVTGVWNDRHNYYLTTKAWAERLDSHREEIERRWGKKLYRIFQLYLWGSAEGFHSGMIDAYRVVLTLI</sequence>
<dbReference type="PIRSF" id="PIRSF003085">
    <property type="entry name" value="CMAS"/>
    <property type="match status" value="1"/>
</dbReference>
<dbReference type="InterPro" id="IPR050723">
    <property type="entry name" value="CFA/CMAS"/>
</dbReference>
<evidence type="ECO:0000313" key="8">
    <source>
        <dbReference type="Proteomes" id="UP000321513"/>
    </source>
</evidence>
<dbReference type="EMBL" id="BJYT01000001">
    <property type="protein sequence ID" value="GEO08099.1"/>
    <property type="molecule type" value="Genomic_DNA"/>
</dbReference>
<dbReference type="SUPFAM" id="SSF53335">
    <property type="entry name" value="S-adenosyl-L-methionine-dependent methyltransferases"/>
    <property type="match status" value="1"/>
</dbReference>
<dbReference type="PANTHER" id="PTHR43667">
    <property type="entry name" value="CYCLOPROPANE-FATTY-ACYL-PHOSPHOLIPID SYNTHASE"/>
    <property type="match status" value="1"/>
</dbReference>
<dbReference type="InterPro" id="IPR057206">
    <property type="entry name" value="DUF7884"/>
</dbReference>
<keyword evidence="5" id="KW-0443">Lipid metabolism</keyword>
<keyword evidence="2" id="KW-0489">Methyltransferase</keyword>
<comment type="similarity">
    <text evidence="1">Belongs to the CFA/CMAS family.</text>
</comment>
<dbReference type="GO" id="GO:0032259">
    <property type="term" value="P:methylation"/>
    <property type="evidence" value="ECO:0007669"/>
    <property type="project" value="UniProtKB-KW"/>
</dbReference>
<dbReference type="CDD" id="cd02440">
    <property type="entry name" value="AdoMet_MTases"/>
    <property type="match status" value="1"/>
</dbReference>
<keyword evidence="3" id="KW-0808">Transferase</keyword>
<keyword evidence="8" id="KW-1185">Reference proteome</keyword>
<dbReference type="GO" id="GO:0008168">
    <property type="term" value="F:methyltransferase activity"/>
    <property type="evidence" value="ECO:0007669"/>
    <property type="project" value="UniProtKB-KW"/>
</dbReference>
<organism evidence="7 8">
    <name type="scientific">Segetibacter aerophilus</name>
    <dbReference type="NCBI Taxonomy" id="670293"/>
    <lineage>
        <taxon>Bacteria</taxon>
        <taxon>Pseudomonadati</taxon>
        <taxon>Bacteroidota</taxon>
        <taxon>Chitinophagia</taxon>
        <taxon>Chitinophagales</taxon>
        <taxon>Chitinophagaceae</taxon>
        <taxon>Segetibacter</taxon>
    </lineage>
</organism>